<keyword evidence="2" id="KW-0472">Membrane</keyword>
<organism evidence="4">
    <name type="scientific">uncultured Caudovirales phage</name>
    <dbReference type="NCBI Taxonomy" id="2100421"/>
    <lineage>
        <taxon>Viruses</taxon>
        <taxon>Duplodnaviria</taxon>
        <taxon>Heunggongvirae</taxon>
        <taxon>Uroviricota</taxon>
        <taxon>Caudoviricetes</taxon>
        <taxon>Peduoviridae</taxon>
        <taxon>Maltschvirus</taxon>
        <taxon>Maltschvirus maltsch</taxon>
    </lineage>
</organism>
<sequence>MAEEQKPKVHLHISQFVWMLLAGLGWTVAALEWMPPADTSSPLGGGLSSSGSKPSPKVSVPTPASTPTATTTAPPTTSTSITGTFVGSAVKNQFGSVQVQITIADNKITDVTALKYPTGGRSSQISQQTIPVLIEQVLAAQSSNINGVTGASYTSQSFYDSLQSALTKAGL</sequence>
<evidence type="ECO:0000313" key="4">
    <source>
        <dbReference type="EMBL" id="CAB4122140.1"/>
    </source>
</evidence>
<dbReference type="GO" id="GO:0010181">
    <property type="term" value="F:FMN binding"/>
    <property type="evidence" value="ECO:0007669"/>
    <property type="project" value="InterPro"/>
</dbReference>
<dbReference type="Gene3D" id="3.90.1010.20">
    <property type="match status" value="1"/>
</dbReference>
<evidence type="ECO:0000259" key="3">
    <source>
        <dbReference type="SMART" id="SM00900"/>
    </source>
</evidence>
<reference evidence="4" key="1">
    <citation type="submission" date="2020-04" db="EMBL/GenBank/DDBJ databases">
        <authorList>
            <person name="Chiriac C."/>
            <person name="Salcher M."/>
            <person name="Ghai R."/>
            <person name="Kavagutti S V."/>
        </authorList>
    </citation>
    <scope>NUCLEOTIDE SEQUENCE</scope>
</reference>
<accession>A0A6J5KPU6</accession>
<name>A0A6J5KPU6_9CAUD</name>
<feature type="domain" description="FMN-binding" evidence="3">
    <location>
        <begin position="93"/>
        <end position="169"/>
    </location>
</feature>
<dbReference type="Pfam" id="PF04205">
    <property type="entry name" value="FMN_bind"/>
    <property type="match status" value="1"/>
</dbReference>
<feature type="region of interest" description="Disordered" evidence="1">
    <location>
        <begin position="39"/>
        <end position="78"/>
    </location>
</feature>
<dbReference type="SMART" id="SM00900">
    <property type="entry name" value="FMN_bind"/>
    <property type="match status" value="1"/>
</dbReference>
<feature type="transmembrane region" description="Helical" evidence="2">
    <location>
        <begin position="16"/>
        <end position="34"/>
    </location>
</feature>
<evidence type="ECO:0000256" key="2">
    <source>
        <dbReference type="SAM" id="Phobius"/>
    </source>
</evidence>
<feature type="compositionally biased region" description="Low complexity" evidence="1">
    <location>
        <begin position="49"/>
        <end position="78"/>
    </location>
</feature>
<protein>
    <submittedName>
        <fullName evidence="4">FMN-binding</fullName>
    </submittedName>
</protein>
<dbReference type="InterPro" id="IPR007329">
    <property type="entry name" value="FMN-bd"/>
</dbReference>
<keyword evidence="2" id="KW-0812">Transmembrane</keyword>
<gene>
    <name evidence="4" type="ORF">UFOVP27_70</name>
</gene>
<evidence type="ECO:0000256" key="1">
    <source>
        <dbReference type="SAM" id="MobiDB-lite"/>
    </source>
</evidence>
<proteinExistence type="predicted"/>
<dbReference type="EMBL" id="LR796157">
    <property type="protein sequence ID" value="CAB4122140.1"/>
    <property type="molecule type" value="Genomic_DNA"/>
</dbReference>
<keyword evidence="2" id="KW-1133">Transmembrane helix</keyword>
<dbReference type="GO" id="GO:0016020">
    <property type="term" value="C:membrane"/>
    <property type="evidence" value="ECO:0007669"/>
    <property type="project" value="InterPro"/>
</dbReference>